<dbReference type="PIRSF" id="PIRSF006092">
    <property type="entry name" value="GreA_GreB"/>
    <property type="match status" value="1"/>
</dbReference>
<dbReference type="HAMAP" id="MF_00105">
    <property type="entry name" value="GreA_GreB"/>
    <property type="match status" value="1"/>
</dbReference>
<evidence type="ECO:0000313" key="14">
    <source>
        <dbReference type="Proteomes" id="UP000473885"/>
    </source>
</evidence>
<dbReference type="InterPro" id="IPR001437">
    <property type="entry name" value="Tscrpt_elong_fac_GreA/B_C"/>
</dbReference>
<keyword evidence="14" id="KW-1185">Reference proteome</keyword>
<keyword evidence="3 9" id="KW-0805">Transcription regulation</keyword>
<dbReference type="SUPFAM" id="SSF54534">
    <property type="entry name" value="FKBP-like"/>
    <property type="match status" value="1"/>
</dbReference>
<dbReference type="OrthoDB" id="9808774at2"/>
<comment type="caution">
    <text evidence="13">The sequence shown here is derived from an EMBL/GenBank/DDBJ whole genome shotgun (WGS) entry which is preliminary data.</text>
</comment>
<comment type="function">
    <text evidence="7 9 10">Necessary for efficient RNA polymerase transcription elongation past template-encoded arresting sites. The arresting sites in DNA have the property of trapping a certain fraction of elongating RNA polymerases that pass through, resulting in locked ternary complexes. Cleavage of the nascent transcript by cleavage factors such as GreA or GreB allows the resumption of elongation from the new 3'terminus. GreA releases sequences of 2 to 3 nucleotides.</text>
</comment>
<evidence type="ECO:0000256" key="1">
    <source>
        <dbReference type="ARBA" id="ARBA00008213"/>
    </source>
</evidence>
<feature type="domain" description="Transcription elongation factor GreA/GreB C-terminal" evidence="11">
    <location>
        <begin position="83"/>
        <end position="153"/>
    </location>
</feature>
<dbReference type="Proteomes" id="UP000473885">
    <property type="component" value="Unassembled WGS sequence"/>
</dbReference>
<evidence type="ECO:0000256" key="10">
    <source>
        <dbReference type="RuleBase" id="RU000556"/>
    </source>
</evidence>
<keyword evidence="4" id="KW-0175">Coiled coil</keyword>
<evidence type="ECO:0000259" key="12">
    <source>
        <dbReference type="Pfam" id="PF03449"/>
    </source>
</evidence>
<dbReference type="InterPro" id="IPR022691">
    <property type="entry name" value="Tscrpt_elong_fac_GreA/B_N"/>
</dbReference>
<evidence type="ECO:0000259" key="11">
    <source>
        <dbReference type="Pfam" id="PF01272"/>
    </source>
</evidence>
<dbReference type="GO" id="GO:0003677">
    <property type="term" value="F:DNA binding"/>
    <property type="evidence" value="ECO:0007669"/>
    <property type="project" value="UniProtKB-UniRule"/>
</dbReference>
<dbReference type="GO" id="GO:0032784">
    <property type="term" value="P:regulation of DNA-templated transcription elongation"/>
    <property type="evidence" value="ECO:0007669"/>
    <property type="project" value="UniProtKB-UniRule"/>
</dbReference>
<keyword evidence="13" id="KW-0251">Elongation factor</keyword>
<dbReference type="EMBL" id="SXDP01000006">
    <property type="protein sequence ID" value="NEZ47326.1"/>
    <property type="molecule type" value="Genomic_DNA"/>
</dbReference>
<comment type="similarity">
    <text evidence="1 9 10">Belongs to the GreA/GreB family.</text>
</comment>
<dbReference type="Pfam" id="PF03449">
    <property type="entry name" value="GreA_GreB_N"/>
    <property type="match status" value="1"/>
</dbReference>
<accession>A0A6M0RAT1</accession>
<evidence type="ECO:0000256" key="7">
    <source>
        <dbReference type="ARBA" id="ARBA00024916"/>
    </source>
</evidence>
<evidence type="ECO:0000256" key="2">
    <source>
        <dbReference type="ARBA" id="ARBA00013729"/>
    </source>
</evidence>
<keyword evidence="6 9" id="KW-0804">Transcription</keyword>
<dbReference type="InterPro" id="IPR036953">
    <property type="entry name" value="GreA/GreB_C_sf"/>
</dbReference>
<dbReference type="InterPro" id="IPR028624">
    <property type="entry name" value="Tscrpt_elong_fac_GreA/B"/>
</dbReference>
<dbReference type="PANTHER" id="PTHR30437">
    <property type="entry name" value="TRANSCRIPTION ELONGATION FACTOR GREA"/>
    <property type="match status" value="1"/>
</dbReference>
<dbReference type="GO" id="GO:0070063">
    <property type="term" value="F:RNA polymerase binding"/>
    <property type="evidence" value="ECO:0007669"/>
    <property type="project" value="InterPro"/>
</dbReference>
<dbReference type="SUPFAM" id="SSF46557">
    <property type="entry name" value="GreA transcript cleavage protein, N-terminal domain"/>
    <property type="match status" value="1"/>
</dbReference>
<evidence type="ECO:0000313" key="13">
    <source>
        <dbReference type="EMBL" id="NEZ47326.1"/>
    </source>
</evidence>
<evidence type="ECO:0000256" key="8">
    <source>
        <dbReference type="ARBA" id="ARBA00030776"/>
    </source>
</evidence>
<dbReference type="GO" id="GO:0003746">
    <property type="term" value="F:translation elongation factor activity"/>
    <property type="evidence" value="ECO:0007669"/>
    <property type="project" value="UniProtKB-KW"/>
</dbReference>
<proteinExistence type="inferred from homology"/>
<dbReference type="AlphaFoldDB" id="A0A6M0RAT1"/>
<dbReference type="Gene3D" id="3.10.50.30">
    <property type="entry name" value="Transcription elongation factor, GreA/GreB, C-terminal domain"/>
    <property type="match status" value="1"/>
</dbReference>
<evidence type="ECO:0000256" key="9">
    <source>
        <dbReference type="HAMAP-Rule" id="MF_00105"/>
    </source>
</evidence>
<dbReference type="InterPro" id="IPR036805">
    <property type="entry name" value="Tscrpt_elong_fac_GreA/B_N_sf"/>
</dbReference>
<evidence type="ECO:0000256" key="4">
    <source>
        <dbReference type="ARBA" id="ARBA00023054"/>
    </source>
</evidence>
<name>A0A6M0RAT1_9CLOT</name>
<reference evidence="13 14" key="1">
    <citation type="submission" date="2019-04" db="EMBL/GenBank/DDBJ databases">
        <title>Genome sequencing of Clostridium botulinum Groups I-IV and Clostridium butyricum.</title>
        <authorList>
            <person name="Brunt J."/>
            <person name="Van Vliet A.H.M."/>
            <person name="Stringer S.C."/>
            <person name="Carter A.T."/>
            <person name="Peck M.W."/>
        </authorList>
    </citation>
    <scope>NUCLEOTIDE SEQUENCE [LARGE SCALE GENOMIC DNA]</scope>
    <source>
        <strain evidence="13 14">IFR 18/094</strain>
    </source>
</reference>
<evidence type="ECO:0000256" key="5">
    <source>
        <dbReference type="ARBA" id="ARBA00023125"/>
    </source>
</evidence>
<dbReference type="NCBIfam" id="TIGR01462">
    <property type="entry name" value="greA"/>
    <property type="match status" value="1"/>
</dbReference>
<dbReference type="FunFam" id="1.10.287.180:FF:000001">
    <property type="entry name" value="Transcription elongation factor GreA"/>
    <property type="match status" value="1"/>
</dbReference>
<dbReference type="PANTHER" id="PTHR30437:SF4">
    <property type="entry name" value="TRANSCRIPTION ELONGATION FACTOR GREA"/>
    <property type="match status" value="1"/>
</dbReference>
<protein>
    <recommendedName>
        <fullName evidence="2 9">Transcription elongation factor GreA</fullName>
    </recommendedName>
    <alternativeName>
        <fullName evidence="8 9">Transcript cleavage factor GreA</fullName>
    </alternativeName>
</protein>
<sequence>MNNTLTAENIKKLEEELNYRMTVKRAEIAKEKLIAASHGDRSENAEYKEACANYRRNDDRIQYLLTMISTATVIDNKNVDESLVGINTTAKIKFLEDDFETNVTLVTTMDVDLENMFISIESDLGKALYNKKIGDKVEVDAPQGKYTVEILDILSVTN</sequence>
<dbReference type="RefSeq" id="WP_050607347.1">
    <property type="nucleotide sequence ID" value="NZ_CABKUB010000006.1"/>
</dbReference>
<keyword evidence="13" id="KW-0648">Protein biosynthesis</keyword>
<feature type="domain" description="Transcription elongation factor GreA/GreB N-terminal" evidence="12">
    <location>
        <begin position="4"/>
        <end position="73"/>
    </location>
</feature>
<evidence type="ECO:0000256" key="6">
    <source>
        <dbReference type="ARBA" id="ARBA00023163"/>
    </source>
</evidence>
<dbReference type="InterPro" id="IPR023459">
    <property type="entry name" value="Tscrpt_elong_fac_GreA/B_fam"/>
</dbReference>
<dbReference type="GO" id="GO:0006354">
    <property type="term" value="P:DNA-templated transcription elongation"/>
    <property type="evidence" value="ECO:0007669"/>
    <property type="project" value="TreeGrafter"/>
</dbReference>
<gene>
    <name evidence="9 13" type="primary">greA</name>
    <name evidence="13" type="ORF">FDF74_08965</name>
</gene>
<evidence type="ECO:0000256" key="3">
    <source>
        <dbReference type="ARBA" id="ARBA00023015"/>
    </source>
</evidence>
<dbReference type="Pfam" id="PF01272">
    <property type="entry name" value="GreA_GreB"/>
    <property type="match status" value="1"/>
</dbReference>
<keyword evidence="5 9" id="KW-0238">DNA-binding</keyword>
<dbReference type="Gene3D" id="1.10.287.180">
    <property type="entry name" value="Transcription elongation factor, GreA/GreB, N-terminal domain"/>
    <property type="match status" value="1"/>
</dbReference>
<dbReference type="InterPro" id="IPR006359">
    <property type="entry name" value="Tscrpt_elong_fac_GreA"/>
</dbReference>
<organism evidence="13 14">
    <name type="scientific">Clostridium niameyense</name>
    <dbReference type="NCBI Taxonomy" id="1622073"/>
    <lineage>
        <taxon>Bacteria</taxon>
        <taxon>Bacillati</taxon>
        <taxon>Bacillota</taxon>
        <taxon>Clostridia</taxon>
        <taxon>Eubacteriales</taxon>
        <taxon>Clostridiaceae</taxon>
        <taxon>Clostridium</taxon>
    </lineage>
</organism>